<dbReference type="AlphaFoldDB" id="A0A085ZMF7"/>
<comment type="caution">
    <text evidence="1">The sequence shown here is derived from an EMBL/GenBank/DDBJ whole genome shotgun (WGS) entry which is preliminary data.</text>
</comment>
<dbReference type="RefSeq" id="WP_035683213.1">
    <property type="nucleotide sequence ID" value="NZ_JPRL01000001.1"/>
</dbReference>
<keyword evidence="2" id="KW-1185">Reference proteome</keyword>
<dbReference type="EMBL" id="JPRL01000001">
    <property type="protein sequence ID" value="KFF05621.1"/>
    <property type="molecule type" value="Genomic_DNA"/>
</dbReference>
<evidence type="ECO:0000313" key="1">
    <source>
        <dbReference type="EMBL" id="KFF05621.1"/>
    </source>
</evidence>
<name>A0A085ZMF7_9FLAO</name>
<dbReference type="STRING" id="362418.IW19_08870"/>
<dbReference type="eggNOG" id="ENOG50341F7">
    <property type="taxonomic scope" value="Bacteria"/>
</dbReference>
<dbReference type="Proteomes" id="UP000028715">
    <property type="component" value="Unassembled WGS sequence"/>
</dbReference>
<evidence type="ECO:0000313" key="2">
    <source>
        <dbReference type="Proteomes" id="UP000028715"/>
    </source>
</evidence>
<sequence>MIIGNKETFAVELIANENNPKMGYGKLWLQNSFLGTSEDLIYLNGYLISLIDEIINSKEINFELENRNEIEIFEVLKSKSKKRSDYAVIGSTFTDDFEIYSYKKDDSIIVLWKLMHEKEMIFNELKKYSKEIQFATVPLFELEIVKKKVLEIIT</sequence>
<organism evidence="1 2">
    <name type="scientific">Flavobacterium reichenbachii</name>
    <dbReference type="NCBI Taxonomy" id="362418"/>
    <lineage>
        <taxon>Bacteria</taxon>
        <taxon>Pseudomonadati</taxon>
        <taxon>Bacteroidota</taxon>
        <taxon>Flavobacteriia</taxon>
        <taxon>Flavobacteriales</taxon>
        <taxon>Flavobacteriaceae</taxon>
        <taxon>Flavobacterium</taxon>
    </lineage>
</organism>
<protein>
    <submittedName>
        <fullName evidence="1">Uncharacterized protein</fullName>
    </submittedName>
</protein>
<accession>A0A085ZMF7</accession>
<dbReference type="OrthoDB" id="1453735at2"/>
<gene>
    <name evidence="1" type="ORF">IW19_08870</name>
</gene>
<proteinExistence type="predicted"/>
<reference evidence="1 2" key="1">
    <citation type="submission" date="2014-07" db="EMBL/GenBank/DDBJ databases">
        <title>Genome of Flavobacterium reichenbachii LMG 25512.</title>
        <authorList>
            <person name="Stropko S.J."/>
            <person name="Pipes S.E."/>
            <person name="Newman J.D."/>
        </authorList>
    </citation>
    <scope>NUCLEOTIDE SEQUENCE [LARGE SCALE GENOMIC DNA]</scope>
    <source>
        <strain evidence="1 2">LMG 25512</strain>
    </source>
</reference>